<protein>
    <submittedName>
        <fullName evidence="2">Ovule protein</fullName>
    </submittedName>
</protein>
<accession>A0A1I7V3Y9</accession>
<sequence>MKKDKQIEKRTTSLIALNRSISELLHTDMRPYQRFNHTIRCTHCSSHSYVGLRDLLYLDSCLPSALSNIPNGQS</sequence>
<dbReference type="AlphaFoldDB" id="A0A1I7V3Y9"/>
<dbReference type="Proteomes" id="UP000095282">
    <property type="component" value="Unplaced"/>
</dbReference>
<reference evidence="2" key="1">
    <citation type="submission" date="2016-11" db="UniProtKB">
        <authorList>
            <consortium name="WormBaseParasite"/>
        </authorList>
    </citation>
    <scope>IDENTIFICATION</scope>
</reference>
<name>A0A1I7V3Y9_9PELO</name>
<evidence type="ECO:0000313" key="2">
    <source>
        <dbReference type="WBParaSite" id="Csp11.Scaffold630.g22156.t1"/>
    </source>
</evidence>
<keyword evidence="1" id="KW-1185">Reference proteome</keyword>
<organism evidence="1 2">
    <name type="scientific">Caenorhabditis tropicalis</name>
    <dbReference type="NCBI Taxonomy" id="1561998"/>
    <lineage>
        <taxon>Eukaryota</taxon>
        <taxon>Metazoa</taxon>
        <taxon>Ecdysozoa</taxon>
        <taxon>Nematoda</taxon>
        <taxon>Chromadorea</taxon>
        <taxon>Rhabditida</taxon>
        <taxon>Rhabditina</taxon>
        <taxon>Rhabditomorpha</taxon>
        <taxon>Rhabditoidea</taxon>
        <taxon>Rhabditidae</taxon>
        <taxon>Peloderinae</taxon>
        <taxon>Caenorhabditis</taxon>
    </lineage>
</organism>
<evidence type="ECO:0000313" key="1">
    <source>
        <dbReference type="Proteomes" id="UP000095282"/>
    </source>
</evidence>
<proteinExistence type="predicted"/>
<dbReference type="WBParaSite" id="Csp11.Scaffold630.g22156.t1">
    <property type="protein sequence ID" value="Csp11.Scaffold630.g22156.t1"/>
    <property type="gene ID" value="Csp11.Scaffold630.g22156"/>
</dbReference>